<comment type="caution">
    <text evidence="1">The sequence shown here is derived from an EMBL/GenBank/DDBJ whole genome shotgun (WGS) entry which is preliminary data.</text>
</comment>
<dbReference type="EMBL" id="JBHSGR010000008">
    <property type="protein sequence ID" value="MFC4693511.1"/>
    <property type="molecule type" value="Genomic_DNA"/>
</dbReference>
<sequence length="87" mass="9018">MSAATRRRAATTLPTGLSTAERLVYGYLAAFVTVRKGVPVDPPTLAAHVCLPADVTAAAVEALLARRLLRRQPDGRVLVLGAPGSGP</sequence>
<proteinExistence type="predicted"/>
<dbReference type="RefSeq" id="WP_387988233.1">
    <property type="nucleotide sequence ID" value="NZ_JBHSGR010000008.1"/>
</dbReference>
<name>A0ABV9LIF9_9ACTN</name>
<dbReference type="Proteomes" id="UP001596025">
    <property type="component" value="Unassembled WGS sequence"/>
</dbReference>
<gene>
    <name evidence="1" type="ORF">ACFO3M_08940</name>
</gene>
<organism evidence="1 2">
    <name type="scientific">Geodermatophilus arenarius</name>
    <dbReference type="NCBI Taxonomy" id="1137990"/>
    <lineage>
        <taxon>Bacteria</taxon>
        <taxon>Bacillati</taxon>
        <taxon>Actinomycetota</taxon>
        <taxon>Actinomycetes</taxon>
        <taxon>Geodermatophilales</taxon>
        <taxon>Geodermatophilaceae</taxon>
        <taxon>Geodermatophilus</taxon>
    </lineage>
</organism>
<accession>A0ABV9LIF9</accession>
<keyword evidence="2" id="KW-1185">Reference proteome</keyword>
<evidence type="ECO:0000313" key="1">
    <source>
        <dbReference type="EMBL" id="MFC4693511.1"/>
    </source>
</evidence>
<evidence type="ECO:0000313" key="2">
    <source>
        <dbReference type="Proteomes" id="UP001596025"/>
    </source>
</evidence>
<protein>
    <submittedName>
        <fullName evidence="1">Uncharacterized protein</fullName>
    </submittedName>
</protein>
<reference evidence="2" key="1">
    <citation type="journal article" date="2019" name="Int. J. Syst. Evol. Microbiol.">
        <title>The Global Catalogue of Microorganisms (GCM) 10K type strain sequencing project: providing services to taxonomists for standard genome sequencing and annotation.</title>
        <authorList>
            <consortium name="The Broad Institute Genomics Platform"/>
            <consortium name="The Broad Institute Genome Sequencing Center for Infectious Disease"/>
            <person name="Wu L."/>
            <person name="Ma J."/>
        </authorList>
    </citation>
    <scope>NUCLEOTIDE SEQUENCE [LARGE SCALE GENOMIC DNA]</scope>
    <source>
        <strain evidence="2">CCUG 62763</strain>
    </source>
</reference>